<organism evidence="3 4">
    <name type="scientific">Candidatus Spechtbacteria bacterium RIFCSPLOWO2_12_FULL_38_22</name>
    <dbReference type="NCBI Taxonomy" id="1802165"/>
    <lineage>
        <taxon>Bacteria</taxon>
        <taxon>Candidatus Spechtiibacteriota</taxon>
    </lineage>
</organism>
<keyword evidence="1" id="KW-1133">Transmembrane helix</keyword>
<evidence type="ECO:0000313" key="4">
    <source>
        <dbReference type="Proteomes" id="UP000176770"/>
    </source>
</evidence>
<protein>
    <recommendedName>
        <fullName evidence="2">CAAX prenyl protease 2/Lysostaphin resistance protein A-like domain-containing protein</fullName>
    </recommendedName>
</protein>
<feature type="transmembrane region" description="Helical" evidence="1">
    <location>
        <begin position="7"/>
        <end position="29"/>
    </location>
</feature>
<dbReference type="GO" id="GO:0004175">
    <property type="term" value="F:endopeptidase activity"/>
    <property type="evidence" value="ECO:0007669"/>
    <property type="project" value="UniProtKB-ARBA"/>
</dbReference>
<sequence length="140" mass="15301">MKFGIGFGVLSVVYSSIAVSILSALGLNFSGGILGDKNVNYVRVFITAVVAAPIIEEFLFRTLPIKLFASHTKIVQNIVIFLTSFVLFGWLHGGPQFMLIQGVTGLLYAYVYLKRGYFTSVIAHATHNAIVVTLIILFSI</sequence>
<accession>A0A1G2HHV9</accession>
<dbReference type="GO" id="GO:0080120">
    <property type="term" value="P:CAAX-box protein maturation"/>
    <property type="evidence" value="ECO:0007669"/>
    <property type="project" value="UniProtKB-ARBA"/>
</dbReference>
<dbReference type="InterPro" id="IPR003675">
    <property type="entry name" value="Rce1/LyrA-like_dom"/>
</dbReference>
<feature type="domain" description="CAAX prenyl protease 2/Lysostaphin resistance protein A-like" evidence="2">
    <location>
        <begin position="41"/>
        <end position="130"/>
    </location>
</feature>
<evidence type="ECO:0000259" key="2">
    <source>
        <dbReference type="Pfam" id="PF02517"/>
    </source>
</evidence>
<comment type="caution">
    <text evidence="3">The sequence shown here is derived from an EMBL/GenBank/DDBJ whole genome shotgun (WGS) entry which is preliminary data.</text>
</comment>
<reference evidence="3 4" key="1">
    <citation type="journal article" date="2016" name="Nat. Commun.">
        <title>Thousands of microbial genomes shed light on interconnected biogeochemical processes in an aquifer system.</title>
        <authorList>
            <person name="Anantharaman K."/>
            <person name="Brown C.T."/>
            <person name="Hug L.A."/>
            <person name="Sharon I."/>
            <person name="Castelle C.J."/>
            <person name="Probst A.J."/>
            <person name="Thomas B.C."/>
            <person name="Singh A."/>
            <person name="Wilkins M.J."/>
            <person name="Karaoz U."/>
            <person name="Brodie E.L."/>
            <person name="Williams K.H."/>
            <person name="Hubbard S.S."/>
            <person name="Banfield J.F."/>
        </authorList>
    </citation>
    <scope>NUCLEOTIDE SEQUENCE [LARGE SCALE GENOMIC DNA]</scope>
</reference>
<keyword evidence="1" id="KW-0812">Transmembrane</keyword>
<dbReference type="STRING" id="1802165.A3F94_02540"/>
<proteinExistence type="predicted"/>
<feature type="transmembrane region" description="Helical" evidence="1">
    <location>
        <begin position="120"/>
        <end position="139"/>
    </location>
</feature>
<feature type="transmembrane region" description="Helical" evidence="1">
    <location>
        <begin position="41"/>
        <end position="62"/>
    </location>
</feature>
<keyword evidence="1" id="KW-0472">Membrane</keyword>
<dbReference type="Pfam" id="PF02517">
    <property type="entry name" value="Rce1-like"/>
    <property type="match status" value="1"/>
</dbReference>
<evidence type="ECO:0000256" key="1">
    <source>
        <dbReference type="SAM" id="Phobius"/>
    </source>
</evidence>
<dbReference type="Proteomes" id="UP000176770">
    <property type="component" value="Unassembled WGS sequence"/>
</dbReference>
<name>A0A1G2HHV9_9BACT</name>
<dbReference type="EMBL" id="MHOK01000009">
    <property type="protein sequence ID" value="OGZ62086.1"/>
    <property type="molecule type" value="Genomic_DNA"/>
</dbReference>
<feature type="transmembrane region" description="Helical" evidence="1">
    <location>
        <begin position="74"/>
        <end position="91"/>
    </location>
</feature>
<gene>
    <name evidence="3" type="ORF">A3F94_02540</name>
</gene>
<evidence type="ECO:0000313" key="3">
    <source>
        <dbReference type="EMBL" id="OGZ62086.1"/>
    </source>
</evidence>
<dbReference type="AlphaFoldDB" id="A0A1G2HHV9"/>